<keyword evidence="7 10" id="KW-0406">Ion transport</keyword>
<feature type="transmembrane region" description="Helical" evidence="10">
    <location>
        <begin position="20"/>
        <end position="40"/>
    </location>
</feature>
<dbReference type="GO" id="GO:0051453">
    <property type="term" value="P:regulation of intracellular pH"/>
    <property type="evidence" value="ECO:0007669"/>
    <property type="project" value="TreeGrafter"/>
</dbReference>
<feature type="transmembrane region" description="Helical" evidence="10">
    <location>
        <begin position="286"/>
        <end position="306"/>
    </location>
</feature>
<dbReference type="GO" id="GO:0098719">
    <property type="term" value="P:sodium ion import across plasma membrane"/>
    <property type="evidence" value="ECO:0007669"/>
    <property type="project" value="TreeGrafter"/>
</dbReference>
<dbReference type="Proteomes" id="UP000318010">
    <property type="component" value="Unassembled WGS sequence"/>
</dbReference>
<keyword evidence="10" id="KW-0050">Antiport</keyword>
<protein>
    <submittedName>
        <fullName evidence="12">Na+/H+ antiporter</fullName>
    </submittedName>
</protein>
<comment type="caution">
    <text evidence="12">The sequence shown here is derived from an EMBL/GenBank/DDBJ whole genome shotgun (WGS) entry which is preliminary data.</text>
</comment>
<name>A0A563TZ94_9SPHI</name>
<keyword evidence="4 10" id="KW-0812">Transmembrane</keyword>
<evidence type="ECO:0000256" key="10">
    <source>
        <dbReference type="RuleBase" id="RU366002"/>
    </source>
</evidence>
<evidence type="ECO:0000256" key="4">
    <source>
        <dbReference type="ARBA" id="ARBA00022692"/>
    </source>
</evidence>
<dbReference type="InterPro" id="IPR004705">
    <property type="entry name" value="Cation/H_exchanger_CPA1_bac"/>
</dbReference>
<dbReference type="GO" id="GO:0005886">
    <property type="term" value="C:plasma membrane"/>
    <property type="evidence" value="ECO:0007669"/>
    <property type="project" value="UniProtKB-SubCell"/>
</dbReference>
<feature type="transmembrane region" description="Helical" evidence="10">
    <location>
        <begin position="177"/>
        <end position="195"/>
    </location>
</feature>
<keyword evidence="9 10" id="KW-0739">Sodium transport</keyword>
<dbReference type="PANTHER" id="PTHR10110">
    <property type="entry name" value="SODIUM/HYDROGEN EXCHANGER"/>
    <property type="match status" value="1"/>
</dbReference>
<dbReference type="InterPro" id="IPR018422">
    <property type="entry name" value="Cation/H_exchanger_CPA1"/>
</dbReference>
<evidence type="ECO:0000256" key="8">
    <source>
        <dbReference type="ARBA" id="ARBA00023136"/>
    </source>
</evidence>
<dbReference type="GO" id="GO:0015385">
    <property type="term" value="F:sodium:proton antiporter activity"/>
    <property type="evidence" value="ECO:0007669"/>
    <property type="project" value="InterPro"/>
</dbReference>
<evidence type="ECO:0000313" key="12">
    <source>
        <dbReference type="EMBL" id="TWR24688.1"/>
    </source>
</evidence>
<keyword evidence="13" id="KW-1185">Reference proteome</keyword>
<feature type="transmembrane region" description="Helical" evidence="10">
    <location>
        <begin position="74"/>
        <end position="93"/>
    </location>
</feature>
<evidence type="ECO:0000256" key="1">
    <source>
        <dbReference type="ARBA" id="ARBA00004651"/>
    </source>
</evidence>
<feature type="transmembrane region" description="Helical" evidence="10">
    <location>
        <begin position="47"/>
        <end position="68"/>
    </location>
</feature>
<keyword evidence="3 10" id="KW-1003">Cell membrane</keyword>
<dbReference type="PANTHER" id="PTHR10110:SF86">
    <property type="entry name" value="SODIUM_HYDROGEN EXCHANGER 7"/>
    <property type="match status" value="1"/>
</dbReference>
<feature type="transmembrane region" description="Helical" evidence="10">
    <location>
        <begin position="318"/>
        <end position="346"/>
    </location>
</feature>
<dbReference type="NCBIfam" id="TIGR00831">
    <property type="entry name" value="a_cpa1"/>
    <property type="match status" value="1"/>
</dbReference>
<feature type="transmembrane region" description="Helical" evidence="10">
    <location>
        <begin position="402"/>
        <end position="425"/>
    </location>
</feature>
<feature type="transmembrane region" description="Helical" evidence="10">
    <location>
        <begin position="255"/>
        <end position="274"/>
    </location>
</feature>
<evidence type="ECO:0000313" key="13">
    <source>
        <dbReference type="Proteomes" id="UP000318010"/>
    </source>
</evidence>
<dbReference type="InterPro" id="IPR006153">
    <property type="entry name" value="Cation/H_exchanger_TM"/>
</dbReference>
<dbReference type="GO" id="GO:0015386">
    <property type="term" value="F:potassium:proton antiporter activity"/>
    <property type="evidence" value="ECO:0007669"/>
    <property type="project" value="TreeGrafter"/>
</dbReference>
<evidence type="ECO:0000259" key="11">
    <source>
        <dbReference type="Pfam" id="PF00999"/>
    </source>
</evidence>
<keyword evidence="2 10" id="KW-0813">Transport</keyword>
<dbReference type="EMBL" id="VOEI01000006">
    <property type="protein sequence ID" value="TWR24688.1"/>
    <property type="molecule type" value="Genomic_DNA"/>
</dbReference>
<feature type="transmembrane region" description="Helical" evidence="10">
    <location>
        <begin position="367"/>
        <end position="390"/>
    </location>
</feature>
<keyword evidence="8 10" id="KW-0472">Membrane</keyword>
<comment type="similarity">
    <text evidence="10">Belongs to the monovalent cation:proton antiporter 1 (CPA1) transporter (TC 2.A.36) family.</text>
</comment>
<evidence type="ECO:0000256" key="3">
    <source>
        <dbReference type="ARBA" id="ARBA00022475"/>
    </source>
</evidence>
<evidence type="ECO:0000256" key="7">
    <source>
        <dbReference type="ARBA" id="ARBA00023065"/>
    </source>
</evidence>
<evidence type="ECO:0000256" key="9">
    <source>
        <dbReference type="ARBA" id="ARBA00023201"/>
    </source>
</evidence>
<evidence type="ECO:0000256" key="2">
    <source>
        <dbReference type="ARBA" id="ARBA00022448"/>
    </source>
</evidence>
<proteinExistence type="inferred from homology"/>
<comment type="function">
    <text evidence="10">Na(+)/H(+) antiporter that extrudes sodium in exchange for external protons.</text>
</comment>
<feature type="transmembrane region" description="Helical" evidence="10">
    <location>
        <begin position="105"/>
        <end position="129"/>
    </location>
</feature>
<feature type="domain" description="Cation/H+ exchanger transmembrane" evidence="11">
    <location>
        <begin position="34"/>
        <end position="425"/>
    </location>
</feature>
<dbReference type="Pfam" id="PF00999">
    <property type="entry name" value="Na_H_Exchanger"/>
    <property type="match status" value="1"/>
</dbReference>
<comment type="subcellular location">
    <subcellularLocation>
        <location evidence="1 10">Cell membrane</location>
        <topology evidence="1 10">Multi-pass membrane protein</topology>
    </subcellularLocation>
</comment>
<gene>
    <name evidence="12" type="ORF">FPZ42_15430</name>
</gene>
<organism evidence="12 13">
    <name type="scientific">Mucilaginibacter achroorhodeus</name>
    <dbReference type="NCBI Taxonomy" id="2599294"/>
    <lineage>
        <taxon>Bacteria</taxon>
        <taxon>Pseudomonadati</taxon>
        <taxon>Bacteroidota</taxon>
        <taxon>Sphingobacteriia</taxon>
        <taxon>Sphingobacteriales</taxon>
        <taxon>Sphingobacteriaceae</taxon>
        <taxon>Mucilaginibacter</taxon>
    </lineage>
</organism>
<accession>A0A563TZ94</accession>
<keyword evidence="6 10" id="KW-0915">Sodium</keyword>
<reference evidence="12 13" key="1">
    <citation type="submission" date="2019-07" db="EMBL/GenBank/DDBJ databases">
        <authorList>
            <person name="Kim J."/>
        </authorList>
    </citation>
    <scope>NUCLEOTIDE SEQUENCE [LARGE SCALE GENOMIC DNA]</scope>
    <source>
        <strain evidence="12 13">MJ1a</strain>
    </source>
</reference>
<dbReference type="AlphaFoldDB" id="A0A563TZ94"/>
<feature type="transmembrane region" description="Helical" evidence="10">
    <location>
        <begin position="201"/>
        <end position="224"/>
    </location>
</feature>
<evidence type="ECO:0000256" key="5">
    <source>
        <dbReference type="ARBA" id="ARBA00022989"/>
    </source>
</evidence>
<keyword evidence="5 10" id="KW-1133">Transmembrane helix</keyword>
<evidence type="ECO:0000256" key="6">
    <source>
        <dbReference type="ARBA" id="ARBA00023053"/>
    </source>
</evidence>
<dbReference type="OrthoDB" id="9809206at2"/>
<sequence length="554" mass="61416">MHHDVYLIILNQNSPPLENTHSVLVLCLGLVFSVSLLVLLANRLKIAYPIFLTLAGLLISFIPAVPIIHIDSDLVFLVILPPILYDAAQNMSLKALWRWRRIISGMSIGFVLFTAIAVAFVSHWLIPGFTMEQGFLLGAIISPPDAAAATAILQYVKLPKGMVSILEGESLLNDATSLTIFRFALAAILTNHFTWGAAAGGFILVVMSGIFIGLLFGLIFYAIYKWLPTTVDLDIAISLVIPYIIYITAEAVHSSGVLAVVSGGLFIAYQNHFVFSHSSRLRSGALWSSIVFILNAVVFFLIGLQLPDIAKGIGSVDMGTALVIALVISLVVIVARMVAGIFTGVFTRFMGRYITVAQSNPGWRNPLIVGWVGMRGVVSLASALSIPLLLENGKAFPHRNLILFITFVTIVVTLVGQGLVLPWVIRIVKPDKGIDQRPDDQQIVEIELKLMNTAVAEMDEKYADQMQSNPLLLHKYEFVKNKIDLLECSVKGDGEREWANKLVKEYRRIMTAVTEKERSKLHYFRKKEGFDDDVIRLIENRLDLEEENMKDNIE</sequence>
<dbReference type="Gene3D" id="6.10.140.1330">
    <property type="match status" value="1"/>
</dbReference>